<evidence type="ECO:0000313" key="2">
    <source>
        <dbReference type="EMBL" id="UYW00557.1"/>
    </source>
</evidence>
<gene>
    <name evidence="2" type="ORF">K5I29_08365</name>
</gene>
<name>A0ABY6LX63_9FLAO</name>
<proteinExistence type="predicted"/>
<keyword evidence="1" id="KW-0732">Signal</keyword>
<sequence>MKQLLFALLVLFSSVSIAQFNNGSQYGNASQQGGLNVFSATENDTVQHKSFKFDKTTIDEYKIISIHKDTTYVDTTLTIQAEYKHNYLRKDNFGLLQFDNEGHVYNTLDFNLNKTNSLPDFGFKARSMAYLTVDDIKYYHVPTPFTDLYYKSVMGRGQNLDAFVTANLKPNLNFGIGYRGLRSTGYYFNELTSTGSFRFLTSYNTPDKRYYLKAHFAAQDFMLRENGGLSNLSQYENPEGPYTNKAQVDVYMETGNSMLKGQRIFIDHSFRINKTNPNSLVLHHQFIYDNKFYNYINASATSRFGDYFTSNLNDKTRFNRMYNQVGVAYKHDRYGSLKAYIEDINYNYFYKSYVYSLNGLIPNKQTDRINTLGANYFYQINKWKLYADAKVGFVGPATNQLDLTARYAFDDANENVVELGFQRLSKIPDLNYTLFQSSYLNYNWYNNFINEKSTSFLAKANTKWINAEVNYRVLNNHLYFANTSNEINLDGLPATLLAKPFQYSGAINYFSAKVGRQFKFGKFGSDHTVLYQKVSQNDPIVNVPEILTRNSIFYNNHFFNKALYMQTGFTINYFTKYYANEYNTILGDMTVQHDKEIGDYPVLDFFVNAKIRTFRLFLKAENINSKFVTKQDFYASPNYPAKPFMIRFGITWMFFS</sequence>
<dbReference type="Proteomes" id="UP001163328">
    <property type="component" value="Chromosome"/>
</dbReference>
<keyword evidence="3" id="KW-1185">Reference proteome</keyword>
<dbReference type="EMBL" id="CP081495">
    <property type="protein sequence ID" value="UYW00557.1"/>
    <property type="molecule type" value="Genomic_DNA"/>
</dbReference>
<protein>
    <submittedName>
        <fullName evidence="2">Porin</fullName>
    </submittedName>
</protein>
<feature type="chain" id="PRO_5045779465" evidence="1">
    <location>
        <begin position="19"/>
        <end position="656"/>
    </location>
</feature>
<feature type="signal peptide" evidence="1">
    <location>
        <begin position="1"/>
        <end position="18"/>
    </location>
</feature>
<evidence type="ECO:0000256" key="1">
    <source>
        <dbReference type="SAM" id="SignalP"/>
    </source>
</evidence>
<dbReference type="RefSeq" id="WP_264432414.1">
    <property type="nucleotide sequence ID" value="NZ_CP081495.1"/>
</dbReference>
<reference evidence="2" key="1">
    <citation type="submission" date="2021-08" db="EMBL/GenBank/DDBJ databases">
        <title>Flavobacterium sp. strain CC-SYL302.</title>
        <authorList>
            <person name="Lin S.-Y."/>
            <person name="Lee T.-H."/>
            <person name="Young C.-C."/>
        </authorList>
    </citation>
    <scope>NUCLEOTIDE SEQUENCE</scope>
    <source>
        <strain evidence="2">CC-SYL302</strain>
    </source>
</reference>
<evidence type="ECO:0000313" key="3">
    <source>
        <dbReference type="Proteomes" id="UP001163328"/>
    </source>
</evidence>
<dbReference type="Pfam" id="PF14121">
    <property type="entry name" value="Porin_10"/>
    <property type="match status" value="1"/>
</dbReference>
<accession>A0ABY6LX63</accession>
<organism evidence="2 3">
    <name type="scientific">Flavobacterium agricola</name>
    <dbReference type="NCBI Taxonomy" id="2870839"/>
    <lineage>
        <taxon>Bacteria</taxon>
        <taxon>Pseudomonadati</taxon>
        <taxon>Bacteroidota</taxon>
        <taxon>Flavobacteriia</taxon>
        <taxon>Flavobacteriales</taxon>
        <taxon>Flavobacteriaceae</taxon>
        <taxon>Flavobacterium</taxon>
    </lineage>
</organism>
<dbReference type="InterPro" id="IPR025631">
    <property type="entry name" value="Porin_10"/>
</dbReference>